<sequence>MEKKVQKFLASGLLDKYLIGATTASETVAVESFILKHPEVKEEYDLLQERLELAAKTQAVRPPSYTLDVILDAINEKPVIHLQPQRKVSAWFSIAASVAALIFAGTAYKLYDKNQDLLNENNTIAEEIFDLRDDIQENNSKLDDVMRQFMKLNNPETEKYVLRGNDRAEDLKTVAYINPIEKSSLIDVVSLPEISQEQSYQLWAQMQDKMVNLGILDIEDRKLKSVPYIEDALSLNITIEPKGGNSNASLENSVAEISLKQKNNN</sequence>
<dbReference type="PANTHER" id="PTHR37461">
    <property type="entry name" value="ANTI-SIGMA-K FACTOR RSKA"/>
    <property type="match status" value="1"/>
</dbReference>
<dbReference type="PANTHER" id="PTHR37461:SF1">
    <property type="entry name" value="ANTI-SIGMA-K FACTOR RSKA"/>
    <property type="match status" value="1"/>
</dbReference>
<evidence type="ECO:0000259" key="1">
    <source>
        <dbReference type="Pfam" id="PF10099"/>
    </source>
</evidence>
<dbReference type="RefSeq" id="WP_347924610.1">
    <property type="nucleotide sequence ID" value="NZ_CP157199.1"/>
</dbReference>
<name>A0AAU7BUK2_9FLAO</name>
<dbReference type="InterPro" id="IPR051474">
    <property type="entry name" value="Anti-sigma-K/W_factor"/>
</dbReference>
<dbReference type="AlphaFoldDB" id="A0AAU7BUK2"/>
<gene>
    <name evidence="2" type="ORF">ABGB03_02650</name>
</gene>
<dbReference type="Pfam" id="PF10099">
    <property type="entry name" value="RskA_C"/>
    <property type="match status" value="1"/>
</dbReference>
<proteinExistence type="predicted"/>
<dbReference type="GO" id="GO:0006417">
    <property type="term" value="P:regulation of translation"/>
    <property type="evidence" value="ECO:0007669"/>
    <property type="project" value="TreeGrafter"/>
</dbReference>
<dbReference type="GO" id="GO:0016989">
    <property type="term" value="F:sigma factor antagonist activity"/>
    <property type="evidence" value="ECO:0007669"/>
    <property type="project" value="TreeGrafter"/>
</dbReference>
<organism evidence="2">
    <name type="scientific">Pontimicrobium sp. SW4</name>
    <dbReference type="NCBI Taxonomy" id="3153519"/>
    <lineage>
        <taxon>Bacteria</taxon>
        <taxon>Pseudomonadati</taxon>
        <taxon>Bacteroidota</taxon>
        <taxon>Flavobacteriia</taxon>
        <taxon>Flavobacteriales</taxon>
        <taxon>Flavobacteriaceae</taxon>
        <taxon>Pontimicrobium</taxon>
    </lineage>
</organism>
<dbReference type="EMBL" id="CP157199">
    <property type="protein sequence ID" value="XBG61811.1"/>
    <property type="molecule type" value="Genomic_DNA"/>
</dbReference>
<feature type="domain" description="Anti-sigma K factor RskA C-terminal" evidence="1">
    <location>
        <begin position="94"/>
        <end position="246"/>
    </location>
</feature>
<protein>
    <submittedName>
        <fullName evidence="2">Anti-sigma factor</fullName>
    </submittedName>
</protein>
<dbReference type="InterPro" id="IPR018764">
    <property type="entry name" value="RskA_C"/>
</dbReference>
<accession>A0AAU7BUK2</accession>
<dbReference type="GO" id="GO:0005886">
    <property type="term" value="C:plasma membrane"/>
    <property type="evidence" value="ECO:0007669"/>
    <property type="project" value="InterPro"/>
</dbReference>
<evidence type="ECO:0000313" key="2">
    <source>
        <dbReference type="EMBL" id="XBG61811.1"/>
    </source>
</evidence>
<reference evidence="2" key="1">
    <citation type="submission" date="2024-05" db="EMBL/GenBank/DDBJ databases">
        <title>Pontimicrobium maritimus sp. nov., isolated form sea water.</title>
        <authorList>
            <person name="Muhammad N."/>
            <person name="Vuong T.Q."/>
            <person name="Han H.L."/>
            <person name="Kim S.-G."/>
        </authorList>
    </citation>
    <scope>NUCLEOTIDE SEQUENCE</scope>
    <source>
        <strain evidence="2">SW4</strain>
    </source>
</reference>